<keyword evidence="3" id="KW-0805">Transcription regulation</keyword>
<feature type="region of interest" description="Disordered" evidence="6">
    <location>
        <begin position="183"/>
        <end position="219"/>
    </location>
</feature>
<dbReference type="GO" id="GO:0005634">
    <property type="term" value="C:nucleus"/>
    <property type="evidence" value="ECO:0007669"/>
    <property type="project" value="UniProtKB-SubCell"/>
</dbReference>
<proteinExistence type="predicted"/>
<dbReference type="SUPFAM" id="SSF57701">
    <property type="entry name" value="Zn2/Cys6 DNA-binding domain"/>
    <property type="match status" value="1"/>
</dbReference>
<feature type="region of interest" description="Disordered" evidence="6">
    <location>
        <begin position="1"/>
        <end position="20"/>
    </location>
</feature>
<evidence type="ECO:0000256" key="6">
    <source>
        <dbReference type="SAM" id="MobiDB-lite"/>
    </source>
</evidence>
<dbReference type="CDD" id="cd00067">
    <property type="entry name" value="GAL4"/>
    <property type="match status" value="1"/>
</dbReference>
<evidence type="ECO:0000256" key="2">
    <source>
        <dbReference type="ARBA" id="ARBA00022723"/>
    </source>
</evidence>
<dbReference type="Pfam" id="PF00172">
    <property type="entry name" value="Zn_clus"/>
    <property type="match status" value="1"/>
</dbReference>
<organism evidence="8">
    <name type="scientific">Pyricularia oryzae (strain Y34)</name>
    <name type="common">Rice blast fungus</name>
    <name type="synonym">Magnaporthe oryzae</name>
    <dbReference type="NCBI Taxonomy" id="1143189"/>
    <lineage>
        <taxon>Eukaryota</taxon>
        <taxon>Fungi</taxon>
        <taxon>Dikarya</taxon>
        <taxon>Ascomycota</taxon>
        <taxon>Pezizomycotina</taxon>
        <taxon>Sordariomycetes</taxon>
        <taxon>Sordariomycetidae</taxon>
        <taxon>Magnaporthales</taxon>
        <taxon>Pyriculariaceae</taxon>
        <taxon>Pyricularia</taxon>
    </lineage>
</organism>
<dbReference type="GO" id="GO:0000981">
    <property type="term" value="F:DNA-binding transcription factor activity, RNA polymerase II-specific"/>
    <property type="evidence" value="ECO:0007669"/>
    <property type="project" value="InterPro"/>
</dbReference>
<dbReference type="GO" id="GO:0003677">
    <property type="term" value="F:DNA binding"/>
    <property type="evidence" value="ECO:0007669"/>
    <property type="project" value="InterPro"/>
</dbReference>
<feature type="compositionally biased region" description="Basic and acidic residues" evidence="6">
    <location>
        <begin position="777"/>
        <end position="789"/>
    </location>
</feature>
<protein>
    <submittedName>
        <fullName evidence="8">Binuclear zinc transcription factor</fullName>
    </submittedName>
</protein>
<gene>
    <name evidence="8" type="ORF">OOU_Y34scaffold00363g3</name>
</gene>
<dbReference type="InterPro" id="IPR036864">
    <property type="entry name" value="Zn2-C6_fun-type_DNA-bd_sf"/>
</dbReference>
<feature type="domain" description="Zn(2)-C6 fungal-type" evidence="7">
    <location>
        <begin position="119"/>
        <end position="149"/>
    </location>
</feature>
<name>A0AA97PND3_PYRO3</name>
<feature type="region of interest" description="Disordered" evidence="6">
    <location>
        <begin position="827"/>
        <end position="850"/>
    </location>
</feature>
<evidence type="ECO:0000313" key="8">
    <source>
        <dbReference type="EMBL" id="ELQ40763.1"/>
    </source>
</evidence>
<evidence type="ECO:0000256" key="5">
    <source>
        <dbReference type="ARBA" id="ARBA00023242"/>
    </source>
</evidence>
<accession>A0AA97PND3</accession>
<dbReference type="CDD" id="cd12148">
    <property type="entry name" value="fungal_TF_MHR"/>
    <property type="match status" value="1"/>
</dbReference>
<keyword evidence="2" id="KW-0479">Metal-binding</keyword>
<dbReference type="PROSITE" id="PS00463">
    <property type="entry name" value="ZN2_CY6_FUNGAL_1"/>
    <property type="match status" value="1"/>
</dbReference>
<feature type="region of interest" description="Disordered" evidence="6">
    <location>
        <begin position="759"/>
        <end position="809"/>
    </location>
</feature>
<dbReference type="Proteomes" id="UP000011086">
    <property type="component" value="Unassembled WGS sequence"/>
</dbReference>
<comment type="subcellular location">
    <subcellularLocation>
        <location evidence="1">Nucleus</location>
    </subcellularLocation>
</comment>
<keyword evidence="5" id="KW-0539">Nucleus</keyword>
<evidence type="ECO:0000259" key="7">
    <source>
        <dbReference type="PROSITE" id="PS50048"/>
    </source>
</evidence>
<dbReference type="Gene3D" id="4.10.240.10">
    <property type="entry name" value="Zn(2)-C6 fungal-type DNA-binding domain"/>
    <property type="match status" value="1"/>
</dbReference>
<dbReference type="InterPro" id="IPR050815">
    <property type="entry name" value="TF_fung"/>
</dbReference>
<dbReference type="PROSITE" id="PS50048">
    <property type="entry name" value="ZN2_CY6_FUNGAL_2"/>
    <property type="match status" value="1"/>
</dbReference>
<dbReference type="AlphaFoldDB" id="A0AA97PND3"/>
<dbReference type="PANTHER" id="PTHR47338">
    <property type="entry name" value="ZN(II)2CYS6 TRANSCRIPTION FACTOR (EUROFUNG)-RELATED"/>
    <property type="match status" value="1"/>
</dbReference>
<dbReference type="SMART" id="SM00066">
    <property type="entry name" value="GAL4"/>
    <property type="match status" value="1"/>
</dbReference>
<evidence type="ECO:0000256" key="4">
    <source>
        <dbReference type="ARBA" id="ARBA00023163"/>
    </source>
</evidence>
<evidence type="ECO:0000256" key="1">
    <source>
        <dbReference type="ARBA" id="ARBA00004123"/>
    </source>
</evidence>
<dbReference type="InterPro" id="IPR007219">
    <property type="entry name" value="XnlR_reg_dom"/>
</dbReference>
<dbReference type="EMBL" id="JH793877">
    <property type="protein sequence ID" value="ELQ40763.1"/>
    <property type="molecule type" value="Genomic_DNA"/>
</dbReference>
<reference evidence="8" key="1">
    <citation type="journal article" date="2012" name="PLoS Genet.">
        <title>Comparative analysis of the genomes of two field isolates of the rice blast fungus Magnaporthe oryzae.</title>
        <authorList>
            <person name="Xue M."/>
            <person name="Yang J."/>
            <person name="Li Z."/>
            <person name="Hu S."/>
            <person name="Yao N."/>
            <person name="Dean R.A."/>
            <person name="Zhao W."/>
            <person name="Shen M."/>
            <person name="Zhang H."/>
            <person name="Li C."/>
            <person name="Liu L."/>
            <person name="Cao L."/>
            <person name="Xu X."/>
            <person name="Xing Y."/>
            <person name="Hsiang T."/>
            <person name="Zhang Z."/>
            <person name="Xu J.R."/>
            <person name="Peng Y.L."/>
        </authorList>
    </citation>
    <scope>NUCLEOTIDE SEQUENCE</scope>
    <source>
        <strain evidence="8">Y34</strain>
    </source>
</reference>
<dbReference type="GO" id="GO:0008270">
    <property type="term" value="F:zinc ion binding"/>
    <property type="evidence" value="ECO:0007669"/>
    <property type="project" value="InterPro"/>
</dbReference>
<keyword evidence="4" id="KW-0804">Transcription</keyword>
<dbReference type="InterPro" id="IPR001138">
    <property type="entry name" value="Zn2Cys6_DnaBD"/>
</dbReference>
<dbReference type="Pfam" id="PF04082">
    <property type="entry name" value="Fungal_trans"/>
    <property type="match status" value="1"/>
</dbReference>
<dbReference type="PANTHER" id="PTHR47338:SF10">
    <property type="entry name" value="TRANSCRIPTION FACTOR DOMAIN-CONTAINING PROTEIN-RELATED"/>
    <property type="match status" value="1"/>
</dbReference>
<sequence length="969" mass="106397">MEPSSILGRDRALGIGHRNKDSPPYQGRWLHAINGLCQNGVELFTFPPLPRPVFIGGTPRSEITSPRGPWPKIRAFVAPSIVFGVVMADDDAEPRTQVTEAGCGSAVPSSAAKSSEPMACVGCRSRKLKCSRDLPICVRCVRLKIECVYPESRRKPLNKRKNVKELEARLALVEDLLKDAGANPRQGGVKSPSVETIGDVNLDDVSPGSGSGDGDGSADVEFAYDSTVPPMASYCSRGLDQIPNQQTSSDYFNTQELMGLGMFEVPPPFDVVDEMHTQFFQQQHTFIPIVHPARYLKSFHSAPHMRPPMALQYAIWAMAAFQMDKYSAFHDPYYRRARQYLEADELKGVGEHFITIQHAQAWVLVAAYEARTMHFTRAAMSCARGVKLCHMMGLHRLDEPGYMDRITPTILPPQSWVELEESQASRLDIFYSTVVEARKVRQRVSLADRSQEQIATNVPSSHDAFVSGKEEETARLKDLFFGASYSTFAASVGICHIFNQLLAHVAQIRPDDRPQDLEYGNFWKRHRDIDNTLSSSFMFLPDGMRLPKNNRNPAAVFMNLNLHASVICLHQCAIDRAQAHELPDTIAQSSIVRVINSADEIVNIVKQAVQVDSASAFRNPLVALSLYCAASVYMYVSSEPEKDGKEPSKKTQVKPSHLDALEFLIQCLVAISRIHAITQSFLRQITADLDHYNLAGLVRLPPIEGLDMTKIGYNIPLLARTSLANHAKVQSPLPGYLPLGKPMGQSNIRGAGKSKMPVTWLCQGSMPNSSRTEPQVDEARSGQEADGNRGKRRRMSKEDSTGQLSAQDAQQVNSYYDNWQYASDSSGLMEYSDPTTSGYPQQQQQQQMSGLAVGTSGLLSSFQTALPHRNSNSSCSSPAGVFTNSRGSSDNTPATATYSTASVASDGGGLFGGPPPAGLADEQTVFITDEMWNTADIDAFVQSASSNQPQVSGVGTENQPVDVSWNFMG</sequence>
<dbReference type="GO" id="GO:0006351">
    <property type="term" value="P:DNA-templated transcription"/>
    <property type="evidence" value="ECO:0007669"/>
    <property type="project" value="InterPro"/>
</dbReference>
<evidence type="ECO:0000256" key="3">
    <source>
        <dbReference type="ARBA" id="ARBA00023015"/>
    </source>
</evidence>